<dbReference type="Pfam" id="PF20179">
    <property type="entry name" value="MSS51_C"/>
    <property type="match status" value="1"/>
</dbReference>
<keyword evidence="4" id="KW-1185">Reference proteome</keyword>
<gene>
    <name evidence="3" type="ORF">FRACYDRAFT_255269</name>
</gene>
<evidence type="ECO:0000313" key="3">
    <source>
        <dbReference type="EMBL" id="OEU06310.1"/>
    </source>
</evidence>
<protein>
    <recommendedName>
        <fullName evidence="2">Mitochondrial splicing suppressor 51-like C-terminal domain-containing protein</fullName>
    </recommendedName>
</protein>
<dbReference type="AlphaFoldDB" id="A0A1E7EK71"/>
<dbReference type="EMBL" id="KV784415">
    <property type="protein sequence ID" value="OEU06310.1"/>
    <property type="molecule type" value="Genomic_DNA"/>
</dbReference>
<dbReference type="InterPro" id="IPR046824">
    <property type="entry name" value="Mss51-like_C"/>
</dbReference>
<feature type="domain" description="Mitochondrial splicing suppressor 51-like C-terminal" evidence="2">
    <location>
        <begin position="225"/>
        <end position="470"/>
    </location>
</feature>
<name>A0A1E7EK71_9STRA</name>
<dbReference type="OrthoDB" id="432970at2759"/>
<feature type="region of interest" description="Disordered" evidence="1">
    <location>
        <begin position="76"/>
        <end position="99"/>
    </location>
</feature>
<sequence length="502" mass="56123">MIDSTEAWATAEGTHRGSALIENSSVFINSNELDISNNEANDNFEELAAIALSALDGEYQQTLSHAQQQMNDGVHVTTSEGRNSTNGVNVDIKINNNNDNTNEKEDLGKIIANGYDRRKEELKEIEKHGVTFPVRWEELEEEALTRKDHKQQEHEQHVDTNAVRKAMETLSTKNKDASFHQKFAKWQMRQQHHTLIPVASCKAFCKAKSTEKSRMATKNLSRSATISEAVVRLSLLSSLPSTDILLIDIVGVDHVECENETTIRDTFGPFVRWLGNYYSSPSSSAVQQQQQQQQQNDAARRVHFRLIGRDLIGPTTAAGNVINLLTSISIQATASCHSGVYHEFLEEEKQKQTAFNNSNSDSDNNNNDNAVVCHDKNISDLILAFNAGIWGYEEWGTTIRYLAQQQDASSMIITSYTFDECEDDNDVILRAIAPSDTASDNVASNTDSISCRAEILWKPEQNPFGSEVIRETNCSPQPNRENACWQAWLLGGKTSDTEFNSK</sequence>
<evidence type="ECO:0000259" key="2">
    <source>
        <dbReference type="Pfam" id="PF20179"/>
    </source>
</evidence>
<feature type="compositionally biased region" description="Polar residues" evidence="1">
    <location>
        <begin position="76"/>
        <end position="85"/>
    </location>
</feature>
<evidence type="ECO:0000313" key="4">
    <source>
        <dbReference type="Proteomes" id="UP000095751"/>
    </source>
</evidence>
<dbReference type="InParanoid" id="A0A1E7EK71"/>
<organism evidence="3 4">
    <name type="scientific">Fragilariopsis cylindrus CCMP1102</name>
    <dbReference type="NCBI Taxonomy" id="635003"/>
    <lineage>
        <taxon>Eukaryota</taxon>
        <taxon>Sar</taxon>
        <taxon>Stramenopiles</taxon>
        <taxon>Ochrophyta</taxon>
        <taxon>Bacillariophyta</taxon>
        <taxon>Bacillariophyceae</taxon>
        <taxon>Bacillariophycidae</taxon>
        <taxon>Bacillariales</taxon>
        <taxon>Bacillariaceae</taxon>
        <taxon>Fragilariopsis</taxon>
    </lineage>
</organism>
<dbReference type="KEGG" id="fcy:FRACYDRAFT_255269"/>
<proteinExistence type="predicted"/>
<dbReference type="Proteomes" id="UP000095751">
    <property type="component" value="Unassembled WGS sequence"/>
</dbReference>
<reference evidence="3 4" key="1">
    <citation type="submission" date="2016-09" db="EMBL/GenBank/DDBJ databases">
        <title>Extensive genetic diversity and differential bi-allelic expression allows diatom success in the polar Southern Ocean.</title>
        <authorList>
            <consortium name="DOE Joint Genome Institute"/>
            <person name="Mock T."/>
            <person name="Otillar R.P."/>
            <person name="Strauss J."/>
            <person name="Dupont C."/>
            <person name="Frickenhaus S."/>
            <person name="Maumus F."/>
            <person name="Mcmullan M."/>
            <person name="Sanges R."/>
            <person name="Schmutz J."/>
            <person name="Toseland A."/>
            <person name="Valas R."/>
            <person name="Veluchamy A."/>
            <person name="Ward B.J."/>
            <person name="Allen A."/>
            <person name="Barry K."/>
            <person name="Falciatore A."/>
            <person name="Ferrante M."/>
            <person name="Fortunato A.E."/>
            <person name="Gloeckner G."/>
            <person name="Gruber A."/>
            <person name="Hipkin R."/>
            <person name="Janech M."/>
            <person name="Kroth P."/>
            <person name="Leese F."/>
            <person name="Lindquist E."/>
            <person name="Lyon B.R."/>
            <person name="Martin J."/>
            <person name="Mayer C."/>
            <person name="Parker M."/>
            <person name="Quesneville H."/>
            <person name="Raymond J."/>
            <person name="Uhlig C."/>
            <person name="Valentin K.U."/>
            <person name="Worden A.Z."/>
            <person name="Armbrust E.V."/>
            <person name="Bowler C."/>
            <person name="Green B."/>
            <person name="Moulton V."/>
            <person name="Van Oosterhout C."/>
            <person name="Grigoriev I."/>
        </authorList>
    </citation>
    <scope>NUCLEOTIDE SEQUENCE [LARGE SCALE GENOMIC DNA]</scope>
    <source>
        <strain evidence="3 4">CCMP1102</strain>
    </source>
</reference>
<evidence type="ECO:0000256" key="1">
    <source>
        <dbReference type="SAM" id="MobiDB-lite"/>
    </source>
</evidence>
<feature type="compositionally biased region" description="Low complexity" evidence="1">
    <location>
        <begin position="86"/>
        <end position="99"/>
    </location>
</feature>
<accession>A0A1E7EK71</accession>